<dbReference type="PANTHER" id="PTHR37507">
    <property type="entry name" value="SPORULATION PROTEIN YDCC"/>
    <property type="match status" value="1"/>
</dbReference>
<keyword evidence="1" id="KW-0472">Membrane</keyword>
<evidence type="ECO:0000313" key="3">
    <source>
        <dbReference type="Proteomes" id="UP000198902"/>
    </source>
</evidence>
<evidence type="ECO:0000256" key="1">
    <source>
        <dbReference type="SAM" id="Phobius"/>
    </source>
</evidence>
<dbReference type="Proteomes" id="UP000198902">
    <property type="component" value="Unassembled WGS sequence"/>
</dbReference>
<dbReference type="AlphaFoldDB" id="A0A0D6JVA9"/>
<name>A0A0D6JVA9_9EURY</name>
<accession>A0A0D6JVA9</accession>
<evidence type="ECO:0000313" key="2">
    <source>
        <dbReference type="EMBL" id="CQR52157.1"/>
    </source>
</evidence>
<sequence length="438" mass="47337">MAELTPATELSLSVGVGSTVPVVQKYLAVGSQTRSRTPCQGATSMTRPPLRLNRRTLAAFVLLAVALSAVLWTTGGAIGDANPSVDANVTERYRGIDTLTGTQTVEVRANGTTTSRTVADVTLVPETERKRVDFRSAANRQYDRQVSNGSTLWLHDTDGAEVTVIELTGPPAESRTAERLQLLVAAAGLTDDAGRPQSIGVSPLPVVPRHAGAAPRADANRSYAVEFVETDTVGGREAYVLDIAPETNRSEAGYHQRLWLDTERFYPLRKQTAWTADGTRRSVTTTYTNVTFDASLSADAFRPDIDANTTVERKRTPNTEWFRNRADLEARSSISVPEPTVPPAYELVYATRTTGRIEGVGLRYAAGSRELTVAKFNYTLDIDADERDATVGGRPATLDYGPTTSLSWNCDGYGYTVRGTGVETDRLVEVGRSVGCPA</sequence>
<dbReference type="EMBL" id="CSTE01000003">
    <property type="protein sequence ID" value="CQR52157.1"/>
    <property type="molecule type" value="Genomic_DNA"/>
</dbReference>
<keyword evidence="3" id="KW-1185">Reference proteome</keyword>
<gene>
    <name evidence="2" type="ORF">BN996_03008</name>
</gene>
<feature type="transmembrane region" description="Helical" evidence="1">
    <location>
        <begin position="57"/>
        <end position="78"/>
    </location>
</feature>
<evidence type="ECO:0008006" key="4">
    <source>
        <dbReference type="Google" id="ProtNLM"/>
    </source>
</evidence>
<dbReference type="InterPro" id="IPR029046">
    <property type="entry name" value="LolA/LolB/LppX"/>
</dbReference>
<dbReference type="PANTHER" id="PTHR37507:SF2">
    <property type="entry name" value="SPORULATION PROTEIN YDCC"/>
    <property type="match status" value="1"/>
</dbReference>
<proteinExistence type="predicted"/>
<dbReference type="InterPro" id="IPR052944">
    <property type="entry name" value="Sporulation_related"/>
</dbReference>
<protein>
    <recommendedName>
        <fullName evidence="4">Outer membrane lipoprotein carrier protein LolA</fullName>
    </recommendedName>
</protein>
<reference evidence="3" key="1">
    <citation type="submission" date="2015-03" db="EMBL/GenBank/DDBJ databases">
        <authorList>
            <person name="Urmite Genomes"/>
        </authorList>
    </citation>
    <scope>NUCLEOTIDE SEQUENCE [LARGE SCALE GENOMIC DNA]</scope>
    <source>
        <strain evidence="3">Arc-Hr</strain>
    </source>
</reference>
<dbReference type="Gene3D" id="2.50.20.10">
    <property type="entry name" value="Lipoprotein localisation LolA/LolB/LppX"/>
    <property type="match status" value="1"/>
</dbReference>
<dbReference type="SUPFAM" id="SSF89392">
    <property type="entry name" value="Prokaryotic lipoproteins and lipoprotein localization factors"/>
    <property type="match status" value="1"/>
</dbReference>
<keyword evidence="1" id="KW-1133">Transmembrane helix</keyword>
<keyword evidence="1" id="KW-0812">Transmembrane</keyword>
<organism evidence="2 3">
    <name type="scientific">Haloferax massiliensis</name>
    <dbReference type="NCBI Taxonomy" id="1476858"/>
    <lineage>
        <taxon>Archaea</taxon>
        <taxon>Methanobacteriati</taxon>
        <taxon>Methanobacteriota</taxon>
        <taxon>Stenosarchaea group</taxon>
        <taxon>Halobacteria</taxon>
        <taxon>Halobacteriales</taxon>
        <taxon>Haloferacaceae</taxon>
        <taxon>Haloferax</taxon>
    </lineage>
</organism>